<gene>
    <name evidence="1" type="ORF">F2Q69_00046625</name>
</gene>
<comment type="caution">
    <text evidence="1">The sequence shown here is derived from an EMBL/GenBank/DDBJ whole genome shotgun (WGS) entry which is preliminary data.</text>
</comment>
<proteinExistence type="predicted"/>
<name>A0A8S9PR90_BRACR</name>
<organism evidence="1 2">
    <name type="scientific">Brassica cretica</name>
    <name type="common">Mustard</name>
    <dbReference type="NCBI Taxonomy" id="69181"/>
    <lineage>
        <taxon>Eukaryota</taxon>
        <taxon>Viridiplantae</taxon>
        <taxon>Streptophyta</taxon>
        <taxon>Embryophyta</taxon>
        <taxon>Tracheophyta</taxon>
        <taxon>Spermatophyta</taxon>
        <taxon>Magnoliopsida</taxon>
        <taxon>eudicotyledons</taxon>
        <taxon>Gunneridae</taxon>
        <taxon>Pentapetalae</taxon>
        <taxon>rosids</taxon>
        <taxon>malvids</taxon>
        <taxon>Brassicales</taxon>
        <taxon>Brassicaceae</taxon>
        <taxon>Brassiceae</taxon>
        <taxon>Brassica</taxon>
    </lineage>
</organism>
<reference evidence="1" key="1">
    <citation type="submission" date="2019-12" db="EMBL/GenBank/DDBJ databases">
        <title>Genome sequencing and annotation of Brassica cretica.</title>
        <authorList>
            <person name="Studholme D.J."/>
            <person name="Sarris P."/>
        </authorList>
    </citation>
    <scope>NUCLEOTIDE SEQUENCE</scope>
    <source>
        <strain evidence="1">PFS-109/04</strain>
        <tissue evidence="1">Leaf</tissue>
    </source>
</reference>
<accession>A0A8S9PR90</accession>
<sequence length="91" mass="10281">MIETGAGNNSETIMITEIGKTWLCDQTKYHRIHIEQSRMLIDIVFGRGNTQRGSCVFFKGWIEERTISFPHNNGTFTSTLNRGCAVDGDII</sequence>
<protein>
    <submittedName>
        <fullName evidence="1">Uncharacterized protein</fullName>
    </submittedName>
</protein>
<evidence type="ECO:0000313" key="1">
    <source>
        <dbReference type="EMBL" id="KAF3523724.1"/>
    </source>
</evidence>
<dbReference type="Proteomes" id="UP000712600">
    <property type="component" value="Unassembled WGS sequence"/>
</dbReference>
<dbReference type="AlphaFoldDB" id="A0A8S9PR90"/>
<dbReference type="EMBL" id="QGKX02001347">
    <property type="protein sequence ID" value="KAF3523724.1"/>
    <property type="molecule type" value="Genomic_DNA"/>
</dbReference>
<evidence type="ECO:0000313" key="2">
    <source>
        <dbReference type="Proteomes" id="UP000712600"/>
    </source>
</evidence>